<dbReference type="EMBL" id="JACDXX010000001">
    <property type="protein sequence ID" value="MCB5408678.1"/>
    <property type="molecule type" value="Genomic_DNA"/>
</dbReference>
<protein>
    <submittedName>
        <fullName evidence="6">MAPEG family protein</fullName>
    </submittedName>
</protein>
<evidence type="ECO:0000256" key="5">
    <source>
        <dbReference type="SAM" id="Phobius"/>
    </source>
</evidence>
<evidence type="ECO:0000256" key="1">
    <source>
        <dbReference type="ARBA" id="ARBA00004370"/>
    </source>
</evidence>
<evidence type="ECO:0000313" key="6">
    <source>
        <dbReference type="EMBL" id="MCB5408678.1"/>
    </source>
</evidence>
<dbReference type="InterPro" id="IPR001129">
    <property type="entry name" value="Membr-assoc_MAPEG"/>
</dbReference>
<dbReference type="Gene3D" id="1.20.120.550">
    <property type="entry name" value="Membrane associated eicosanoid/glutathione metabolism-like domain"/>
    <property type="match status" value="1"/>
</dbReference>
<keyword evidence="7" id="KW-1185">Reference proteome</keyword>
<keyword evidence="4 5" id="KW-0472">Membrane</keyword>
<dbReference type="Proteomes" id="UP001198571">
    <property type="component" value="Unassembled WGS sequence"/>
</dbReference>
<comment type="subcellular location">
    <subcellularLocation>
        <location evidence="1">Membrane</location>
    </subcellularLocation>
</comment>
<dbReference type="RefSeq" id="WP_226933549.1">
    <property type="nucleotide sequence ID" value="NZ_JACDXX010000001.1"/>
</dbReference>
<evidence type="ECO:0000256" key="3">
    <source>
        <dbReference type="ARBA" id="ARBA00022989"/>
    </source>
</evidence>
<comment type="caution">
    <text evidence="6">The sequence shown here is derived from an EMBL/GenBank/DDBJ whole genome shotgun (WGS) entry which is preliminary data.</text>
</comment>
<dbReference type="InterPro" id="IPR023352">
    <property type="entry name" value="MAPEG-like_dom_sf"/>
</dbReference>
<dbReference type="PANTHER" id="PTHR35371:SF1">
    <property type="entry name" value="BLR7753 PROTEIN"/>
    <property type="match status" value="1"/>
</dbReference>
<feature type="transmembrane region" description="Helical" evidence="5">
    <location>
        <begin position="110"/>
        <end position="131"/>
    </location>
</feature>
<proteinExistence type="predicted"/>
<name>A0ABS8CH03_9RHOB</name>
<keyword evidence="3 5" id="KW-1133">Transmembrane helix</keyword>
<dbReference type="Pfam" id="PF01124">
    <property type="entry name" value="MAPEG"/>
    <property type="match status" value="1"/>
</dbReference>
<evidence type="ECO:0000256" key="4">
    <source>
        <dbReference type="ARBA" id="ARBA00023136"/>
    </source>
</evidence>
<dbReference type="SUPFAM" id="SSF161084">
    <property type="entry name" value="MAPEG domain-like"/>
    <property type="match status" value="1"/>
</dbReference>
<keyword evidence="2 5" id="KW-0812">Transmembrane</keyword>
<feature type="transmembrane region" description="Helical" evidence="5">
    <location>
        <begin position="55"/>
        <end position="75"/>
    </location>
</feature>
<feature type="transmembrane region" description="Helical" evidence="5">
    <location>
        <begin position="82"/>
        <end position="104"/>
    </location>
</feature>
<evidence type="ECO:0000256" key="2">
    <source>
        <dbReference type="ARBA" id="ARBA00022692"/>
    </source>
</evidence>
<sequence length="137" mass="14521">MRGELTALTLVVLLQVLAIFIAGAQMNRELGAKTNAGPRDHMPEGSPLLGRLRRAVNNGFEGLALFAPLVLIVVITGKASDLTLWAAWIYLAARLAYIPAYAMGLAPWRSLIWGLGLAATLLIGFVALFAGPAVQGI</sequence>
<dbReference type="PANTHER" id="PTHR35371">
    <property type="entry name" value="INNER MEMBRANE PROTEIN"/>
    <property type="match status" value="1"/>
</dbReference>
<gene>
    <name evidence="6" type="ORF">H0485_01475</name>
</gene>
<evidence type="ECO:0000313" key="7">
    <source>
        <dbReference type="Proteomes" id="UP001198571"/>
    </source>
</evidence>
<reference evidence="6 7" key="1">
    <citation type="submission" date="2020-07" db="EMBL/GenBank/DDBJ databases">
        <title>Pseudogemmobacter sp. nov., isolated from poultry manure in Taiwan.</title>
        <authorList>
            <person name="Lin S.-Y."/>
            <person name="Tang Y.-S."/>
            <person name="Young C.-C."/>
        </authorList>
    </citation>
    <scope>NUCLEOTIDE SEQUENCE [LARGE SCALE GENOMIC DNA]</scope>
    <source>
        <strain evidence="6 7">CC-YST710</strain>
    </source>
</reference>
<accession>A0ABS8CH03</accession>
<organism evidence="6 7">
    <name type="scientific">Pseudogemmobacter faecipullorum</name>
    <dbReference type="NCBI Taxonomy" id="2755041"/>
    <lineage>
        <taxon>Bacteria</taxon>
        <taxon>Pseudomonadati</taxon>
        <taxon>Pseudomonadota</taxon>
        <taxon>Alphaproteobacteria</taxon>
        <taxon>Rhodobacterales</taxon>
        <taxon>Paracoccaceae</taxon>
        <taxon>Pseudogemmobacter</taxon>
    </lineage>
</organism>